<dbReference type="EMBL" id="BKCJ010963293">
    <property type="protein sequence ID" value="GFC54948.1"/>
    <property type="molecule type" value="Genomic_DNA"/>
</dbReference>
<proteinExistence type="predicted"/>
<accession>A0A699PY26</accession>
<comment type="caution">
    <text evidence="1">The sequence shown here is derived from an EMBL/GenBank/DDBJ whole genome shotgun (WGS) entry which is preliminary data.</text>
</comment>
<organism evidence="1">
    <name type="scientific">Tanacetum cinerariifolium</name>
    <name type="common">Dalmatian daisy</name>
    <name type="synonym">Chrysanthemum cinerariifolium</name>
    <dbReference type="NCBI Taxonomy" id="118510"/>
    <lineage>
        <taxon>Eukaryota</taxon>
        <taxon>Viridiplantae</taxon>
        <taxon>Streptophyta</taxon>
        <taxon>Embryophyta</taxon>
        <taxon>Tracheophyta</taxon>
        <taxon>Spermatophyta</taxon>
        <taxon>Magnoliopsida</taxon>
        <taxon>eudicotyledons</taxon>
        <taxon>Gunneridae</taxon>
        <taxon>Pentapetalae</taxon>
        <taxon>asterids</taxon>
        <taxon>campanulids</taxon>
        <taxon>Asterales</taxon>
        <taxon>Asteraceae</taxon>
        <taxon>Asteroideae</taxon>
        <taxon>Anthemideae</taxon>
        <taxon>Anthemidinae</taxon>
        <taxon>Tanacetum</taxon>
    </lineage>
</organism>
<dbReference type="PANTHER" id="PTHR11439">
    <property type="entry name" value="GAG-POL-RELATED RETROTRANSPOSON"/>
    <property type="match status" value="1"/>
</dbReference>
<sequence length="156" mass="17815">MFIRRSSGSTLQAFTNVLWKGNTDTSLEAFLDVDWARDSDDRRSTGGFAIYLCSNLIFWTARKQPLLNEIGIRSSSTPILWCDNLGATYLSANPIFHARTKHVKIDYHFIREKVAQGDLRVQHISTHDQIANIFTKPLPTPRFLILRSKLQVVARP</sequence>
<evidence type="ECO:0000313" key="1">
    <source>
        <dbReference type="EMBL" id="GFC54948.1"/>
    </source>
</evidence>
<protein>
    <submittedName>
        <fullName evidence="1">Uncharacterized protein</fullName>
    </submittedName>
</protein>
<dbReference type="AlphaFoldDB" id="A0A699PY26"/>
<name>A0A699PY26_TANCI</name>
<dbReference type="CDD" id="cd09272">
    <property type="entry name" value="RNase_HI_RT_Ty1"/>
    <property type="match status" value="1"/>
</dbReference>
<gene>
    <name evidence="1" type="ORF">Tci_826918</name>
</gene>
<reference evidence="1" key="1">
    <citation type="journal article" date="2019" name="Sci. Rep.">
        <title>Draft genome of Tanacetum cinerariifolium, the natural source of mosquito coil.</title>
        <authorList>
            <person name="Yamashiro T."/>
            <person name="Shiraishi A."/>
            <person name="Satake H."/>
            <person name="Nakayama K."/>
        </authorList>
    </citation>
    <scope>NUCLEOTIDE SEQUENCE</scope>
</reference>
<dbReference type="PANTHER" id="PTHR11439:SF450">
    <property type="entry name" value="REVERSE TRANSCRIPTASE TY1_COPIA-TYPE DOMAIN-CONTAINING PROTEIN"/>
    <property type="match status" value="1"/>
</dbReference>